<dbReference type="EMBL" id="LWBR01000001">
    <property type="protein sequence ID" value="KZN97994.1"/>
    <property type="molecule type" value="Genomic_DNA"/>
</dbReference>
<reference evidence="1 2" key="1">
    <citation type="submission" date="2016-04" db="EMBL/GenBank/DDBJ databases">
        <title>Draft genome sequence of Aeribacillus pallidus 8m3 from petroleum reservoir.</title>
        <authorList>
            <person name="Poltaraus A.B."/>
            <person name="Nazina T.N."/>
            <person name="Tourova T.P."/>
            <person name="Malakho S.M."/>
            <person name="Korshunova A.V."/>
            <person name="Sokolova D.S."/>
        </authorList>
    </citation>
    <scope>NUCLEOTIDE SEQUENCE [LARGE SCALE GENOMIC DNA]</scope>
    <source>
        <strain evidence="1 2">8m3</strain>
    </source>
</reference>
<proteinExistence type="predicted"/>
<organism evidence="1 2">
    <name type="scientific">Aeribacillus pallidus</name>
    <dbReference type="NCBI Taxonomy" id="33936"/>
    <lineage>
        <taxon>Bacteria</taxon>
        <taxon>Bacillati</taxon>
        <taxon>Bacillota</taxon>
        <taxon>Bacilli</taxon>
        <taxon>Bacillales</taxon>
        <taxon>Bacillaceae</taxon>
        <taxon>Aeribacillus</taxon>
    </lineage>
</organism>
<comment type="caution">
    <text evidence="1">The sequence shown here is derived from an EMBL/GenBank/DDBJ whole genome shotgun (WGS) entry which is preliminary data.</text>
</comment>
<dbReference type="RefSeq" id="WP_063386274.1">
    <property type="nucleotide sequence ID" value="NZ_LWBR01000001.1"/>
</dbReference>
<gene>
    <name evidence="1" type="ORF">AZI98_00165</name>
</gene>
<evidence type="ECO:0000313" key="2">
    <source>
        <dbReference type="Proteomes" id="UP000076476"/>
    </source>
</evidence>
<evidence type="ECO:0000313" key="1">
    <source>
        <dbReference type="EMBL" id="KZN97994.1"/>
    </source>
</evidence>
<name>A0A165Z958_9BACI</name>
<dbReference type="OrthoDB" id="2913717at2"/>
<accession>A0A165Z958</accession>
<dbReference type="Proteomes" id="UP000076476">
    <property type="component" value="Unassembled WGS sequence"/>
</dbReference>
<sequence>MREFTVKFHLEDDMEEMKVQKLSPDDFERVTEGETRHLFDLDTNIGFFVFFDAEDSDGNMSYLSLRYEEDEEDPSECYRFELKDFYEFIALYLNDLEFGDEVMAEQEEEEIYSPIQHLAHLLFHVAEEGKTVEV</sequence>
<dbReference type="AlphaFoldDB" id="A0A165Z958"/>
<dbReference type="STRING" id="33936.AZI98_00165"/>
<keyword evidence="2" id="KW-1185">Reference proteome</keyword>
<protein>
    <submittedName>
        <fullName evidence="1">Cytosolic protein</fullName>
    </submittedName>
</protein>